<comment type="caution">
    <text evidence="1">The sequence shown here is derived from an EMBL/GenBank/DDBJ whole genome shotgun (WGS) entry which is preliminary data.</text>
</comment>
<dbReference type="OrthoDB" id="438224at2759"/>
<organism evidence="1 2">
    <name type="scientific">Zizania palustris</name>
    <name type="common">Northern wild rice</name>
    <dbReference type="NCBI Taxonomy" id="103762"/>
    <lineage>
        <taxon>Eukaryota</taxon>
        <taxon>Viridiplantae</taxon>
        <taxon>Streptophyta</taxon>
        <taxon>Embryophyta</taxon>
        <taxon>Tracheophyta</taxon>
        <taxon>Spermatophyta</taxon>
        <taxon>Magnoliopsida</taxon>
        <taxon>Liliopsida</taxon>
        <taxon>Poales</taxon>
        <taxon>Poaceae</taxon>
        <taxon>BOP clade</taxon>
        <taxon>Oryzoideae</taxon>
        <taxon>Oryzeae</taxon>
        <taxon>Zizaniinae</taxon>
        <taxon>Zizania</taxon>
    </lineage>
</organism>
<gene>
    <name evidence="1" type="ORF">GUJ93_ZPchr0010g10185</name>
</gene>
<reference evidence="1" key="2">
    <citation type="submission" date="2021-02" db="EMBL/GenBank/DDBJ databases">
        <authorList>
            <person name="Kimball J.A."/>
            <person name="Haas M.W."/>
            <person name="Macchietto M."/>
            <person name="Kono T."/>
            <person name="Duquette J."/>
            <person name="Shao M."/>
        </authorList>
    </citation>
    <scope>NUCLEOTIDE SEQUENCE</scope>
    <source>
        <tissue evidence="1">Fresh leaf tissue</tissue>
    </source>
</reference>
<dbReference type="Proteomes" id="UP000729402">
    <property type="component" value="Unassembled WGS sequence"/>
</dbReference>
<protein>
    <submittedName>
        <fullName evidence="1">Uncharacterized protein</fullName>
    </submittedName>
</protein>
<dbReference type="PANTHER" id="PTHR48420">
    <property type="entry name" value="NON-HAEM DIOXYGENASE N-TERMINAL DOMAIN-CONTAINING PROTEIN"/>
    <property type="match status" value="1"/>
</dbReference>
<evidence type="ECO:0000313" key="2">
    <source>
        <dbReference type="Proteomes" id="UP000729402"/>
    </source>
</evidence>
<keyword evidence="2" id="KW-1185">Reference proteome</keyword>
<name>A0A8J6BE18_ZIZPA</name>
<evidence type="ECO:0000313" key="1">
    <source>
        <dbReference type="EMBL" id="KAG8086367.1"/>
    </source>
</evidence>
<dbReference type="AlphaFoldDB" id="A0A8J6BE18"/>
<reference evidence="1" key="1">
    <citation type="journal article" date="2021" name="bioRxiv">
        <title>Whole Genome Assembly and Annotation of Northern Wild Rice, Zizania palustris L., Supports a Whole Genome Duplication in the Zizania Genus.</title>
        <authorList>
            <person name="Haas M."/>
            <person name="Kono T."/>
            <person name="Macchietto M."/>
            <person name="Millas R."/>
            <person name="McGilp L."/>
            <person name="Shao M."/>
            <person name="Duquette J."/>
            <person name="Hirsch C.N."/>
            <person name="Kimball J."/>
        </authorList>
    </citation>
    <scope>NUCLEOTIDE SEQUENCE</scope>
    <source>
        <tissue evidence="1">Fresh leaf tissue</tissue>
    </source>
</reference>
<dbReference type="EMBL" id="JAAALK010000082">
    <property type="protein sequence ID" value="KAG8086367.1"/>
    <property type="molecule type" value="Genomic_DNA"/>
</dbReference>
<proteinExistence type="predicted"/>
<accession>A0A8J6BE18</accession>
<sequence length="245" mass="27126">MPMGGAFLLASKYLQGLLFGLESQHFAVVSEFHSCKGPHANGGSFSASFEIPAGMILRLAPRIANLPEDVKKGLEDPDSRYNFGWSHGKQKLESGKLAFKALGKLMLQVGLMLAHHWDHYIMHQGVGPYNSESLEQTIKPETRWFCFIMVWVAYGLCIFNRISSAVGCSGVQRTGVKSKVEIPCPDSVAGLYIKTRDGQVVKAPSSENASNVARSTFAMFMQPNWDVKLKFPSEIPYHQEVRSLS</sequence>
<dbReference type="PANTHER" id="PTHR48420:SF1">
    <property type="entry name" value="NON-HAEM DIOXYGENASE N-TERMINAL DOMAIN-CONTAINING PROTEIN"/>
    <property type="match status" value="1"/>
</dbReference>